<keyword evidence="3" id="KW-1185">Reference proteome</keyword>
<protein>
    <submittedName>
        <fullName evidence="2">Uncharacterized protein</fullName>
    </submittedName>
</protein>
<dbReference type="AlphaFoldDB" id="A0A255GC01"/>
<keyword evidence="1" id="KW-0812">Transmembrane</keyword>
<dbReference type="RefSeq" id="WP_094359844.1">
    <property type="nucleotide sequence ID" value="NZ_NMVK01000026.1"/>
</dbReference>
<keyword evidence="1" id="KW-1133">Transmembrane helix</keyword>
<proteinExistence type="predicted"/>
<dbReference type="Proteomes" id="UP000215896">
    <property type="component" value="Unassembled WGS sequence"/>
</dbReference>
<organism evidence="2 3">
    <name type="scientific">Enemella evansiae</name>
    <dbReference type="NCBI Taxonomy" id="2016499"/>
    <lineage>
        <taxon>Bacteria</taxon>
        <taxon>Bacillati</taxon>
        <taxon>Actinomycetota</taxon>
        <taxon>Actinomycetes</taxon>
        <taxon>Propionibacteriales</taxon>
        <taxon>Propionibacteriaceae</taxon>
        <taxon>Enemella</taxon>
    </lineage>
</organism>
<gene>
    <name evidence="2" type="ORF">CGZ94_10530</name>
</gene>
<keyword evidence="1" id="KW-0472">Membrane</keyword>
<feature type="transmembrane region" description="Helical" evidence="1">
    <location>
        <begin position="36"/>
        <end position="57"/>
    </location>
</feature>
<evidence type="ECO:0000313" key="3">
    <source>
        <dbReference type="Proteomes" id="UP000215896"/>
    </source>
</evidence>
<comment type="caution">
    <text evidence="2">The sequence shown here is derived from an EMBL/GenBank/DDBJ whole genome shotgun (WGS) entry which is preliminary data.</text>
</comment>
<evidence type="ECO:0000313" key="2">
    <source>
        <dbReference type="EMBL" id="OYO13409.1"/>
    </source>
</evidence>
<accession>A0A255GC01</accession>
<reference evidence="2 3" key="1">
    <citation type="submission" date="2017-07" db="EMBL/GenBank/DDBJ databases">
        <title>Draft whole genome sequences of clinical Proprionibacteriaceae strains.</title>
        <authorList>
            <person name="Bernier A.-M."/>
            <person name="Bernard K."/>
            <person name="Domingo M.-C."/>
        </authorList>
    </citation>
    <scope>NUCLEOTIDE SEQUENCE [LARGE SCALE GENOMIC DNA]</scope>
    <source>
        <strain evidence="2 3">NML 030167</strain>
    </source>
</reference>
<feature type="transmembrane region" description="Helical" evidence="1">
    <location>
        <begin position="9"/>
        <end position="30"/>
    </location>
</feature>
<name>A0A255GC01_9ACTN</name>
<dbReference type="EMBL" id="NMVO01000013">
    <property type="protein sequence ID" value="OYO13409.1"/>
    <property type="molecule type" value="Genomic_DNA"/>
</dbReference>
<sequence length="67" mass="7131">MPQQSAPSVGLLVLLTFSFGFLILNGALTLTGGRSIGGLILLGVGVVGLILAHILYWRARALQRRRS</sequence>
<evidence type="ECO:0000256" key="1">
    <source>
        <dbReference type="SAM" id="Phobius"/>
    </source>
</evidence>